<dbReference type="InterPro" id="IPR029338">
    <property type="entry name" value="TSSC4"/>
</dbReference>
<evidence type="ECO:0000313" key="2">
    <source>
        <dbReference type="EMBL" id="CAH9080264.1"/>
    </source>
</evidence>
<feature type="compositionally biased region" description="Basic and acidic residues" evidence="1">
    <location>
        <begin position="75"/>
        <end position="89"/>
    </location>
</feature>
<feature type="region of interest" description="Disordered" evidence="1">
    <location>
        <begin position="355"/>
        <end position="399"/>
    </location>
</feature>
<feature type="compositionally biased region" description="Acidic residues" evidence="1">
    <location>
        <begin position="112"/>
        <end position="143"/>
    </location>
</feature>
<feature type="compositionally biased region" description="Low complexity" evidence="1">
    <location>
        <begin position="23"/>
        <end position="34"/>
    </location>
</feature>
<dbReference type="PANTHER" id="PTHR13445:SF5">
    <property type="entry name" value="PROTEIN TSSC4"/>
    <property type="match status" value="1"/>
</dbReference>
<keyword evidence="3" id="KW-1185">Reference proteome</keyword>
<accession>A0A9P1E5I0</accession>
<dbReference type="Proteomes" id="UP001152484">
    <property type="component" value="Unassembled WGS sequence"/>
</dbReference>
<name>A0A9P1E5I0_CUSEU</name>
<feature type="compositionally biased region" description="Acidic residues" evidence="1">
    <location>
        <begin position="156"/>
        <end position="165"/>
    </location>
</feature>
<dbReference type="AlphaFoldDB" id="A0A9P1E5I0"/>
<feature type="compositionally biased region" description="Basic and acidic residues" evidence="1">
    <location>
        <begin position="196"/>
        <end position="235"/>
    </location>
</feature>
<evidence type="ECO:0008006" key="4">
    <source>
        <dbReference type="Google" id="ProtNLM"/>
    </source>
</evidence>
<evidence type="ECO:0000313" key="3">
    <source>
        <dbReference type="Proteomes" id="UP001152484"/>
    </source>
</evidence>
<evidence type="ECO:0000256" key="1">
    <source>
        <dbReference type="SAM" id="MobiDB-lite"/>
    </source>
</evidence>
<organism evidence="2 3">
    <name type="scientific">Cuscuta europaea</name>
    <name type="common">European dodder</name>
    <dbReference type="NCBI Taxonomy" id="41803"/>
    <lineage>
        <taxon>Eukaryota</taxon>
        <taxon>Viridiplantae</taxon>
        <taxon>Streptophyta</taxon>
        <taxon>Embryophyta</taxon>
        <taxon>Tracheophyta</taxon>
        <taxon>Spermatophyta</taxon>
        <taxon>Magnoliopsida</taxon>
        <taxon>eudicotyledons</taxon>
        <taxon>Gunneridae</taxon>
        <taxon>Pentapetalae</taxon>
        <taxon>asterids</taxon>
        <taxon>lamiids</taxon>
        <taxon>Solanales</taxon>
        <taxon>Convolvulaceae</taxon>
        <taxon>Cuscuteae</taxon>
        <taxon>Cuscuta</taxon>
        <taxon>Cuscuta subgen. Cuscuta</taxon>
    </lineage>
</organism>
<dbReference type="PANTHER" id="PTHR13445">
    <property type="entry name" value="TUMOR SUPPRESSING SUBTRANSFERABLE CANDIDATE 4 TSSC4"/>
    <property type="match status" value="1"/>
</dbReference>
<sequence>MASPSSDPMDDGSFRARVHKVFSSLSTPPSSNSPALQPLWSLTDDEVEKRDWNRSKNKPGKDDDSTICSSSFDGMFKRNREGLPKRCVDTDNLSGEEDGEGEKKGFGYSDDLSGEEDGEGEKEGFDEDIEVLSGEDDGDDTDVLEIRSSIGLDSTLDNEEEEDEYDRIAEGEWNTNHSFCKDPRADQIAAQLRLREDDVEASKRKPKVSDDHFKPKPILKTKENSEAKSGKRVRFDPSFVDDLDNDQQERPVVSADESQPKVPDHLINLSKYTRYSLDSCGEIDDVSNSRACMYVLEEVKKWKQKSSPTEIDSHQPVTFVPKKKTASIIAMEDDGKGYSKESVNRPSFPVHIAAWEEQKNESETTEEDGDFGMDMTEDSVVRKPDRRYRSKSSMEDDLD</sequence>
<dbReference type="OrthoDB" id="1906282at2759"/>
<feature type="region of interest" description="Disordered" evidence="1">
    <location>
        <begin position="23"/>
        <end position="180"/>
    </location>
</feature>
<comment type="caution">
    <text evidence="2">The sequence shown here is derived from an EMBL/GenBank/DDBJ whole genome shotgun (WGS) entry which is preliminary data.</text>
</comment>
<protein>
    <recommendedName>
        <fullName evidence="4">Protein TSSC4</fullName>
    </recommendedName>
</protein>
<reference evidence="2" key="1">
    <citation type="submission" date="2022-07" db="EMBL/GenBank/DDBJ databases">
        <authorList>
            <person name="Macas J."/>
            <person name="Novak P."/>
            <person name="Neumann P."/>
        </authorList>
    </citation>
    <scope>NUCLEOTIDE SEQUENCE</scope>
</reference>
<dbReference type="EMBL" id="CAMAPE010000013">
    <property type="protein sequence ID" value="CAH9080264.1"/>
    <property type="molecule type" value="Genomic_DNA"/>
</dbReference>
<feature type="region of interest" description="Disordered" evidence="1">
    <location>
        <begin position="196"/>
        <end position="261"/>
    </location>
</feature>
<feature type="compositionally biased region" description="Basic and acidic residues" evidence="1">
    <location>
        <begin position="47"/>
        <end position="64"/>
    </location>
</feature>
<gene>
    <name evidence="2" type="ORF">CEURO_LOCUS7403</name>
</gene>
<proteinExistence type="predicted"/>
<feature type="compositionally biased region" description="Acidic residues" evidence="1">
    <location>
        <begin position="363"/>
        <end position="377"/>
    </location>
</feature>